<feature type="compositionally biased region" description="Low complexity" evidence="3">
    <location>
        <begin position="700"/>
        <end position="712"/>
    </location>
</feature>
<feature type="compositionally biased region" description="Low complexity" evidence="3">
    <location>
        <begin position="662"/>
        <end position="677"/>
    </location>
</feature>
<dbReference type="AlphaFoldDB" id="A0A168MKC9"/>
<feature type="compositionally biased region" description="Polar residues" evidence="3">
    <location>
        <begin position="651"/>
        <end position="661"/>
    </location>
</feature>
<keyword evidence="1" id="KW-0880">Kelch repeat</keyword>
<evidence type="ECO:0000256" key="1">
    <source>
        <dbReference type="ARBA" id="ARBA00022441"/>
    </source>
</evidence>
<evidence type="ECO:0000256" key="2">
    <source>
        <dbReference type="ARBA" id="ARBA00022737"/>
    </source>
</evidence>
<evidence type="ECO:0000256" key="3">
    <source>
        <dbReference type="SAM" id="MobiDB-lite"/>
    </source>
</evidence>
<name>A0A168MKC9_ABSGL</name>
<dbReference type="PROSITE" id="PS50097">
    <property type="entry name" value="BTB"/>
    <property type="match status" value="1"/>
</dbReference>
<dbReference type="STRING" id="4829.A0A168MKC9"/>
<feature type="region of interest" description="Disordered" evidence="3">
    <location>
        <begin position="651"/>
        <end position="718"/>
    </location>
</feature>
<keyword evidence="6" id="KW-1185">Reference proteome</keyword>
<dbReference type="Gene3D" id="3.30.710.10">
    <property type="entry name" value="Potassium Channel Kv1.1, Chain A"/>
    <property type="match status" value="1"/>
</dbReference>
<proteinExistence type="predicted"/>
<dbReference type="SUPFAM" id="SSF54695">
    <property type="entry name" value="POZ domain"/>
    <property type="match status" value="1"/>
</dbReference>
<dbReference type="InterPro" id="IPR011333">
    <property type="entry name" value="SKP1/BTB/POZ_sf"/>
</dbReference>
<protein>
    <recommendedName>
        <fullName evidence="4">BTB domain-containing protein</fullName>
    </recommendedName>
</protein>
<dbReference type="OrthoDB" id="432528at2759"/>
<reference evidence="5" key="1">
    <citation type="submission" date="2016-04" db="EMBL/GenBank/DDBJ databases">
        <authorList>
            <person name="Evans L.H."/>
            <person name="Alamgir A."/>
            <person name="Owens N."/>
            <person name="Weber N.D."/>
            <person name="Virtaneva K."/>
            <person name="Barbian K."/>
            <person name="Babar A."/>
            <person name="Rosenke K."/>
        </authorList>
    </citation>
    <scope>NUCLEOTIDE SEQUENCE [LARGE SCALE GENOMIC DNA]</scope>
    <source>
        <strain evidence="5">CBS 101.48</strain>
    </source>
</reference>
<feature type="compositionally biased region" description="Low complexity" evidence="3">
    <location>
        <begin position="620"/>
        <end position="638"/>
    </location>
</feature>
<accession>A0A168MKC9</accession>
<keyword evidence="2" id="KW-0677">Repeat</keyword>
<evidence type="ECO:0000259" key="4">
    <source>
        <dbReference type="PROSITE" id="PS50097"/>
    </source>
</evidence>
<dbReference type="InParanoid" id="A0A168MKC9"/>
<feature type="region of interest" description="Disordered" evidence="3">
    <location>
        <begin position="617"/>
        <end position="638"/>
    </location>
</feature>
<evidence type="ECO:0000313" key="5">
    <source>
        <dbReference type="EMBL" id="SAL98698.1"/>
    </source>
</evidence>
<dbReference type="Gene3D" id="2.120.10.80">
    <property type="entry name" value="Kelch-type beta propeller"/>
    <property type="match status" value="2"/>
</dbReference>
<dbReference type="Pfam" id="PF00651">
    <property type="entry name" value="BTB"/>
    <property type="match status" value="1"/>
</dbReference>
<gene>
    <name evidence="5" type="primary">ABSGL_04254.1 scaffold 5264</name>
</gene>
<dbReference type="InterPro" id="IPR000210">
    <property type="entry name" value="BTB/POZ_dom"/>
</dbReference>
<dbReference type="EMBL" id="LT552303">
    <property type="protein sequence ID" value="SAL98698.1"/>
    <property type="molecule type" value="Genomic_DNA"/>
</dbReference>
<dbReference type="SMART" id="SM00225">
    <property type="entry name" value="BTB"/>
    <property type="match status" value="1"/>
</dbReference>
<dbReference type="InterPro" id="IPR015915">
    <property type="entry name" value="Kelch-typ_b-propeller"/>
</dbReference>
<dbReference type="SUPFAM" id="SSF117281">
    <property type="entry name" value="Kelch motif"/>
    <property type="match status" value="1"/>
</dbReference>
<feature type="domain" description="BTB" evidence="4">
    <location>
        <begin position="433"/>
        <end position="500"/>
    </location>
</feature>
<sequence length="718" mass="80112">MLKSSQTIKTTGDNLVGLWRPSFVKKDYRLFVYGGGGNVTNDLHVLNLCTMRWETIKSVKGVPPSKRYGHTATLWNHYIIVFGTCLTMSNHSTPIFLTPKGGCNESQAYCNDIHIFDLETLTWCQPDVSGSVSARYLHSAVVYDDKLFVYGGFAKNTDCTYVLDEISVLDLKTFSWRIFNRIPPRYNHSATLIGHKMYIYAGKDEQGNTVSDLFMVNLNKAPYTPHMLLSGTQTAPNSPMVLLKSQHFCEAVCGKLLVFGRYVNNKSSSSSNNGGRSNTTSTLFNTGCSAGGNGNRINGTTSSTTTSMVAMTTSAQNNNTPESIYGLWMLDLDSLEWERQECKANFDTGGWNYFTVVTENLRSNDTTCQPDDPSQAALHNLFFLGNNDPLRPQGYDHFRDALVINGESLGLYDIPPAQCNNEFGQLLNNPELSDFTIVAADGQELHVHQVILITRWIYFRNMYKSGMMETQQRRMEISEPYPVVLALLKYLYTDQLAMEEPWQVVCDVLVMANMYLLHRLTKICCQRLYERHLTIESCTTIFEKAIMAEEVGLKSLVLEFMFAHYGVLIKAGLLNELSSFARQEFSTCIPEEAVLHVGRSIPQEFRNALCYPSFDATPQSSTSSMSTSSSTSSMSTSSSSAVHHLHHPLISNYSLPNDQQRPSVISSHPSFPSPSDSNTAHSSINRHIHSSAIPTNERITLSTSHQRLSSSSGMMVGV</sequence>
<dbReference type="Proteomes" id="UP000078561">
    <property type="component" value="Unassembled WGS sequence"/>
</dbReference>
<organism evidence="5">
    <name type="scientific">Absidia glauca</name>
    <name type="common">Pin mould</name>
    <dbReference type="NCBI Taxonomy" id="4829"/>
    <lineage>
        <taxon>Eukaryota</taxon>
        <taxon>Fungi</taxon>
        <taxon>Fungi incertae sedis</taxon>
        <taxon>Mucoromycota</taxon>
        <taxon>Mucoromycotina</taxon>
        <taxon>Mucoromycetes</taxon>
        <taxon>Mucorales</taxon>
        <taxon>Cunninghamellaceae</taxon>
        <taxon>Absidia</taxon>
    </lineage>
</organism>
<dbReference type="PANTHER" id="PTHR23244">
    <property type="entry name" value="KELCH REPEAT DOMAIN"/>
    <property type="match status" value="1"/>
</dbReference>
<dbReference type="Pfam" id="PF24681">
    <property type="entry name" value="Kelch_KLHDC2_KLHL20_DRC7"/>
    <property type="match status" value="1"/>
</dbReference>
<evidence type="ECO:0000313" key="6">
    <source>
        <dbReference type="Proteomes" id="UP000078561"/>
    </source>
</evidence>